<dbReference type="RefSeq" id="WP_190863255.1">
    <property type="nucleotide sequence ID" value="NZ_JACXIY010000019.1"/>
</dbReference>
<comment type="caution">
    <text evidence="2">The sequence shown here is derived from an EMBL/GenBank/DDBJ whole genome shotgun (WGS) entry which is preliminary data.</text>
</comment>
<dbReference type="Pfam" id="PF09604">
    <property type="entry name" value="Potass_KdpF"/>
    <property type="match status" value="1"/>
</dbReference>
<reference evidence="2" key="1">
    <citation type="submission" date="2020-09" db="EMBL/GenBank/DDBJ databases">
        <title>A novel bacterium of genus Paenibacillus, isolated from South China Sea.</title>
        <authorList>
            <person name="Huang H."/>
            <person name="Mo K."/>
            <person name="Hu Y."/>
        </authorList>
    </citation>
    <scope>NUCLEOTIDE SEQUENCE</scope>
    <source>
        <strain evidence="2">IB182493</strain>
    </source>
</reference>
<gene>
    <name evidence="2" type="primary">kdpF</name>
    <name evidence="2" type="ORF">IDH41_16780</name>
</gene>
<sequence>MIGGLAVIVVAMFVYLAYVLINPEKF</sequence>
<accession>A0A927CMY5</accession>
<keyword evidence="3" id="KW-1185">Reference proteome</keyword>
<evidence type="ECO:0000313" key="2">
    <source>
        <dbReference type="EMBL" id="MBD2870237.1"/>
    </source>
</evidence>
<dbReference type="Proteomes" id="UP000632125">
    <property type="component" value="Unassembled WGS sequence"/>
</dbReference>
<dbReference type="AlphaFoldDB" id="A0A927CMY5"/>
<evidence type="ECO:0000313" key="3">
    <source>
        <dbReference type="Proteomes" id="UP000632125"/>
    </source>
</evidence>
<feature type="transmembrane region" description="Helical" evidence="1">
    <location>
        <begin position="6"/>
        <end position="23"/>
    </location>
</feature>
<keyword evidence="1" id="KW-0472">Membrane</keyword>
<dbReference type="EMBL" id="JACXIY010000019">
    <property type="protein sequence ID" value="MBD2870237.1"/>
    <property type="molecule type" value="Genomic_DNA"/>
</dbReference>
<keyword evidence="1" id="KW-1133">Transmembrane helix</keyword>
<proteinExistence type="predicted"/>
<dbReference type="GO" id="GO:0008556">
    <property type="term" value="F:P-type potassium transmembrane transporter activity"/>
    <property type="evidence" value="ECO:0007669"/>
    <property type="project" value="InterPro"/>
</dbReference>
<dbReference type="NCBIfam" id="TIGR02115">
    <property type="entry name" value="potass_kdpF"/>
    <property type="match status" value="1"/>
</dbReference>
<protein>
    <submittedName>
        <fullName evidence="2">K(+)-transporting ATPase subunit F</fullName>
    </submittedName>
</protein>
<evidence type="ECO:0000256" key="1">
    <source>
        <dbReference type="SAM" id="Phobius"/>
    </source>
</evidence>
<dbReference type="InterPro" id="IPR011726">
    <property type="entry name" value="KdpF"/>
</dbReference>
<name>A0A927CMY5_9BACL</name>
<keyword evidence="1" id="KW-0812">Transmembrane</keyword>
<organism evidence="2 3">
    <name type="scientific">Paenibacillus arenilitoris</name>
    <dbReference type="NCBI Taxonomy" id="2772299"/>
    <lineage>
        <taxon>Bacteria</taxon>
        <taxon>Bacillati</taxon>
        <taxon>Bacillota</taxon>
        <taxon>Bacilli</taxon>
        <taxon>Bacillales</taxon>
        <taxon>Paenibacillaceae</taxon>
        <taxon>Paenibacillus</taxon>
    </lineage>
</organism>
<dbReference type="GO" id="GO:0005886">
    <property type="term" value="C:plasma membrane"/>
    <property type="evidence" value="ECO:0007669"/>
    <property type="project" value="InterPro"/>
</dbReference>